<dbReference type="EMBL" id="JAKWBI020000128">
    <property type="protein sequence ID" value="KAJ2901995.1"/>
    <property type="molecule type" value="Genomic_DNA"/>
</dbReference>
<dbReference type="Gene3D" id="3.30.710.10">
    <property type="entry name" value="Potassium Channel Kv1.1, Chain A"/>
    <property type="match status" value="1"/>
</dbReference>
<name>A0AAD5WU07_9PEZI</name>
<evidence type="ECO:0000313" key="2">
    <source>
        <dbReference type="EMBL" id="KAJ2901995.1"/>
    </source>
</evidence>
<dbReference type="InterPro" id="IPR011333">
    <property type="entry name" value="SKP1/BTB/POZ_sf"/>
</dbReference>
<accession>A0AAD5WU07</accession>
<protein>
    <submittedName>
        <fullName evidence="2">N-carbamoyl-l-amino acid hydrolase</fullName>
    </submittedName>
</protein>
<dbReference type="GO" id="GO:0016787">
    <property type="term" value="F:hydrolase activity"/>
    <property type="evidence" value="ECO:0007669"/>
    <property type="project" value="UniProtKB-KW"/>
</dbReference>
<feature type="region of interest" description="Disordered" evidence="1">
    <location>
        <begin position="232"/>
        <end position="265"/>
    </location>
</feature>
<keyword evidence="3" id="KW-1185">Reference proteome</keyword>
<dbReference type="SUPFAM" id="SSF54695">
    <property type="entry name" value="POZ domain"/>
    <property type="match status" value="1"/>
</dbReference>
<sequence>MSVSPEKTAAKQSKKRTWKQFLEDSLSHPAEGDVKVVAKGTDGTCNDEFHVSKTTLMAPSPVIRACLSGEWKEAKTREVEKHFDPMFVKALLMYVGAQDYDVSPDWEGERKLSFHAKMFTPGEYYQIPELQSLVVAKFLQVIQTQRRMATKGSEDFEEAVRATYLETPDDSPRQKLHTAIIDQCAQCIEKSSGSDIAWVVALVKESRAFAADLVVRLGKKCQPARVEVPLHSQELQNSRLPRKPLQGSSSCRASDVGKTRHRPFQ</sequence>
<proteinExistence type="predicted"/>
<evidence type="ECO:0000313" key="3">
    <source>
        <dbReference type="Proteomes" id="UP001201980"/>
    </source>
</evidence>
<dbReference type="AlphaFoldDB" id="A0AAD5WU07"/>
<gene>
    <name evidence="2" type="ORF">MKZ38_001136</name>
</gene>
<evidence type="ECO:0000256" key="1">
    <source>
        <dbReference type="SAM" id="MobiDB-lite"/>
    </source>
</evidence>
<dbReference type="Proteomes" id="UP001201980">
    <property type="component" value="Unassembled WGS sequence"/>
</dbReference>
<organism evidence="2 3">
    <name type="scientific">Zalerion maritima</name>
    <dbReference type="NCBI Taxonomy" id="339359"/>
    <lineage>
        <taxon>Eukaryota</taxon>
        <taxon>Fungi</taxon>
        <taxon>Dikarya</taxon>
        <taxon>Ascomycota</taxon>
        <taxon>Pezizomycotina</taxon>
        <taxon>Sordariomycetes</taxon>
        <taxon>Lulworthiomycetidae</taxon>
        <taxon>Lulworthiales</taxon>
        <taxon>Lulworthiaceae</taxon>
        <taxon>Zalerion</taxon>
    </lineage>
</organism>
<keyword evidence="2" id="KW-0378">Hydrolase</keyword>
<dbReference type="PANTHER" id="PTHR47843">
    <property type="entry name" value="BTB DOMAIN-CONTAINING PROTEIN-RELATED"/>
    <property type="match status" value="1"/>
</dbReference>
<dbReference type="PANTHER" id="PTHR47843:SF5">
    <property type="entry name" value="BTB_POZ DOMAIN PROTEIN"/>
    <property type="match status" value="1"/>
</dbReference>
<reference evidence="2" key="1">
    <citation type="submission" date="2022-07" db="EMBL/GenBank/DDBJ databases">
        <title>Draft genome sequence of Zalerion maritima ATCC 34329, a (micro)plastics degrading marine fungus.</title>
        <authorList>
            <person name="Paco A."/>
            <person name="Goncalves M.F.M."/>
            <person name="Rocha-Santos T.A.P."/>
            <person name="Alves A."/>
        </authorList>
    </citation>
    <scope>NUCLEOTIDE SEQUENCE</scope>
    <source>
        <strain evidence="2">ATCC 34329</strain>
    </source>
</reference>
<dbReference type="CDD" id="cd18186">
    <property type="entry name" value="BTB_POZ_ZBTB_KLHL-like"/>
    <property type="match status" value="1"/>
</dbReference>
<comment type="caution">
    <text evidence="2">The sequence shown here is derived from an EMBL/GenBank/DDBJ whole genome shotgun (WGS) entry which is preliminary data.</text>
</comment>